<reference evidence="1" key="1">
    <citation type="submission" date="2013-07" db="EMBL/GenBank/DDBJ databases">
        <title>The genome of an arbuscular mycorrhizal fungus provides insights into the evolution of the oldest plant symbiosis.</title>
        <authorList>
            <consortium name="DOE Joint Genome Institute"/>
            <person name="Tisserant E."/>
            <person name="Malbreil M."/>
            <person name="Kuo A."/>
            <person name="Kohler A."/>
            <person name="Symeonidi A."/>
            <person name="Balestrini R."/>
            <person name="Charron P."/>
            <person name="Duensing N."/>
            <person name="Frei-dit-Frey N."/>
            <person name="Gianinazzi-Pearson V."/>
            <person name="Gilbert B."/>
            <person name="Handa Y."/>
            <person name="Hijri M."/>
            <person name="Kaul R."/>
            <person name="Kawaguchi M."/>
            <person name="Krajinski F."/>
            <person name="Lammers P."/>
            <person name="Lapierre D."/>
            <person name="Masclaux F.G."/>
            <person name="Murat C."/>
            <person name="Morin E."/>
            <person name="Ndikumana S."/>
            <person name="Pagni M."/>
            <person name="Petitpierre D."/>
            <person name="Requena N."/>
            <person name="Rosikiewicz P."/>
            <person name="Riley R."/>
            <person name="Saito K."/>
            <person name="San Clemente H."/>
            <person name="Shapiro H."/>
            <person name="van Tuinen D."/>
            <person name="Becard G."/>
            <person name="Bonfante P."/>
            <person name="Paszkowski U."/>
            <person name="Shachar-Hill Y."/>
            <person name="Young J.P."/>
            <person name="Sanders I.R."/>
            <person name="Henrissat B."/>
            <person name="Rensing S.A."/>
            <person name="Grigoriev I.V."/>
            <person name="Corradi N."/>
            <person name="Roux C."/>
            <person name="Martin F."/>
        </authorList>
    </citation>
    <scope>NUCLEOTIDE SEQUENCE</scope>
    <source>
        <strain evidence="1">DAOM 197198</strain>
    </source>
</reference>
<evidence type="ECO:0000313" key="1">
    <source>
        <dbReference type="EMBL" id="ESA12210.1"/>
    </source>
</evidence>
<protein>
    <submittedName>
        <fullName evidence="1">Uncharacterized protein</fullName>
    </submittedName>
</protein>
<dbReference type="EMBL" id="KI285169">
    <property type="protein sequence ID" value="ESA12210.1"/>
    <property type="molecule type" value="Genomic_DNA"/>
</dbReference>
<proteinExistence type="predicted"/>
<gene>
    <name evidence="1" type="ORF">GLOINDRAFT_27405</name>
</gene>
<dbReference type="AlphaFoldDB" id="U9TVS4"/>
<dbReference type="HOGENOM" id="CLU_3015339_0_0_1"/>
<organism evidence="1">
    <name type="scientific">Rhizophagus irregularis (strain DAOM 181602 / DAOM 197198 / MUCL 43194)</name>
    <name type="common">Arbuscular mycorrhizal fungus</name>
    <name type="synonym">Glomus intraradices</name>
    <dbReference type="NCBI Taxonomy" id="747089"/>
    <lineage>
        <taxon>Eukaryota</taxon>
        <taxon>Fungi</taxon>
        <taxon>Fungi incertae sedis</taxon>
        <taxon>Mucoromycota</taxon>
        <taxon>Glomeromycotina</taxon>
        <taxon>Glomeromycetes</taxon>
        <taxon>Glomerales</taxon>
        <taxon>Glomeraceae</taxon>
        <taxon>Rhizophagus</taxon>
    </lineage>
</organism>
<accession>U9TVS4</accession>
<name>U9TVS4_RHIID</name>
<sequence length="56" mass="6666">MSSKKKNYVQWEKKPERIKEYICTYTVKLYSKDHDAIVAQQYSVKAEMSSAKNINY</sequence>